<dbReference type="Proteomes" id="UP000218231">
    <property type="component" value="Unassembled WGS sequence"/>
</dbReference>
<feature type="compositionally biased region" description="Acidic residues" evidence="1">
    <location>
        <begin position="156"/>
        <end position="167"/>
    </location>
</feature>
<name>A0A2A2LCB3_9BILA</name>
<evidence type="ECO:0000256" key="1">
    <source>
        <dbReference type="SAM" id="MobiDB-lite"/>
    </source>
</evidence>
<gene>
    <name evidence="2" type="ORF">WR25_24912</name>
</gene>
<reference evidence="2 3" key="1">
    <citation type="journal article" date="2017" name="Curr. Biol.">
        <title>Genome architecture and evolution of a unichromosomal asexual nematode.</title>
        <authorList>
            <person name="Fradin H."/>
            <person name="Zegar C."/>
            <person name="Gutwein M."/>
            <person name="Lucas J."/>
            <person name="Kovtun M."/>
            <person name="Corcoran D."/>
            <person name="Baugh L.R."/>
            <person name="Kiontke K."/>
            <person name="Gunsalus K."/>
            <person name="Fitch D.H."/>
            <person name="Piano F."/>
        </authorList>
    </citation>
    <scope>NUCLEOTIDE SEQUENCE [LARGE SCALE GENOMIC DNA]</scope>
    <source>
        <strain evidence="2">PF1309</strain>
    </source>
</reference>
<feature type="region of interest" description="Disordered" evidence="1">
    <location>
        <begin position="140"/>
        <end position="185"/>
    </location>
</feature>
<dbReference type="AlphaFoldDB" id="A0A2A2LCB3"/>
<keyword evidence="3" id="KW-1185">Reference proteome</keyword>
<comment type="caution">
    <text evidence="2">The sequence shown here is derived from an EMBL/GenBank/DDBJ whole genome shotgun (WGS) entry which is preliminary data.</text>
</comment>
<organism evidence="2 3">
    <name type="scientific">Diploscapter pachys</name>
    <dbReference type="NCBI Taxonomy" id="2018661"/>
    <lineage>
        <taxon>Eukaryota</taxon>
        <taxon>Metazoa</taxon>
        <taxon>Ecdysozoa</taxon>
        <taxon>Nematoda</taxon>
        <taxon>Chromadorea</taxon>
        <taxon>Rhabditida</taxon>
        <taxon>Rhabditina</taxon>
        <taxon>Rhabditomorpha</taxon>
        <taxon>Rhabditoidea</taxon>
        <taxon>Rhabditidae</taxon>
        <taxon>Diploscapter</taxon>
    </lineage>
</organism>
<proteinExistence type="predicted"/>
<feature type="compositionally biased region" description="Acidic residues" evidence="1">
    <location>
        <begin position="176"/>
        <end position="185"/>
    </location>
</feature>
<accession>A0A2A2LCB3</accession>
<sequence>MNPTIYSEACGVQIESFYVTDVSVQCNYFPNSASDFTQTDVVDTDWMEIGQVVDSFVAWEFETLHRDPTYFGKRIEARGEELVRETFISLAHIKRRLGKHAVKTPFHDLYGMTSKFTGVSEKLVRKICNEKLIMKRRLDVEKNEKNDDAKRPKLMDDEEIKSEEPDQNEAGVSETRDEENEEDQK</sequence>
<feature type="compositionally biased region" description="Basic and acidic residues" evidence="1">
    <location>
        <begin position="140"/>
        <end position="155"/>
    </location>
</feature>
<protein>
    <submittedName>
        <fullName evidence="2">Uncharacterized protein</fullName>
    </submittedName>
</protein>
<evidence type="ECO:0000313" key="2">
    <source>
        <dbReference type="EMBL" id="PAV83774.1"/>
    </source>
</evidence>
<evidence type="ECO:0000313" key="3">
    <source>
        <dbReference type="Proteomes" id="UP000218231"/>
    </source>
</evidence>
<dbReference type="EMBL" id="LIAE01006924">
    <property type="protein sequence ID" value="PAV83774.1"/>
    <property type="molecule type" value="Genomic_DNA"/>
</dbReference>